<keyword evidence="1" id="KW-0812">Transmembrane</keyword>
<dbReference type="EMBL" id="MU865481">
    <property type="protein sequence ID" value="KAK4222280.1"/>
    <property type="molecule type" value="Genomic_DNA"/>
</dbReference>
<feature type="transmembrane region" description="Helical" evidence="1">
    <location>
        <begin position="99"/>
        <end position="120"/>
    </location>
</feature>
<keyword evidence="1" id="KW-0472">Membrane</keyword>
<evidence type="ECO:0000256" key="1">
    <source>
        <dbReference type="SAM" id="Phobius"/>
    </source>
</evidence>
<accession>A0AAN7BGN8</accession>
<evidence type="ECO:0000313" key="2">
    <source>
        <dbReference type="EMBL" id="KAK4222280.1"/>
    </source>
</evidence>
<proteinExistence type="predicted"/>
<sequence length="204" mass="23779">MAEHQCDLVREPLRSEKALRFIRDIGERMERYNIQSELARVFNDAGRLREEASFDLAEMGCRVLEKLADLQYPIFEGLEGRIREYKGELENIFCIDAKAIADFGCIVMAYLLVLINSYFFQHPGLMYRVYTSGNKFKSARYDIEMLREAVNDHCRGLIPESEIDEDLIGFWKDDWRYKMGVGGLPWEVLNEGWVEKKKAGKGEM</sequence>
<gene>
    <name evidence="2" type="ORF">QBC38DRAFT_460583</name>
</gene>
<dbReference type="Proteomes" id="UP001301958">
    <property type="component" value="Unassembled WGS sequence"/>
</dbReference>
<keyword evidence="1" id="KW-1133">Transmembrane helix</keyword>
<reference evidence="2" key="2">
    <citation type="submission" date="2023-05" db="EMBL/GenBank/DDBJ databases">
        <authorList>
            <consortium name="Lawrence Berkeley National Laboratory"/>
            <person name="Steindorff A."/>
            <person name="Hensen N."/>
            <person name="Bonometti L."/>
            <person name="Westerberg I."/>
            <person name="Brannstrom I.O."/>
            <person name="Guillou S."/>
            <person name="Cros-Aarteil S."/>
            <person name="Calhoun S."/>
            <person name="Haridas S."/>
            <person name="Kuo A."/>
            <person name="Mondo S."/>
            <person name="Pangilinan J."/>
            <person name="Riley R."/>
            <person name="Labutti K."/>
            <person name="Andreopoulos B."/>
            <person name="Lipzen A."/>
            <person name="Chen C."/>
            <person name="Yanf M."/>
            <person name="Daum C."/>
            <person name="Ng V."/>
            <person name="Clum A."/>
            <person name="Ohm R."/>
            <person name="Martin F."/>
            <person name="Silar P."/>
            <person name="Natvig D."/>
            <person name="Lalanne C."/>
            <person name="Gautier V."/>
            <person name="Ament-Velasquez S.L."/>
            <person name="Kruys A."/>
            <person name="Hutchinson M.I."/>
            <person name="Powell A.J."/>
            <person name="Barry K."/>
            <person name="Miller A.N."/>
            <person name="Grigoriev I.V."/>
            <person name="Debuchy R."/>
            <person name="Gladieux P."/>
            <person name="Thoren M.H."/>
            <person name="Johannesson H."/>
        </authorList>
    </citation>
    <scope>NUCLEOTIDE SEQUENCE</scope>
    <source>
        <strain evidence="2">CBS 990.96</strain>
    </source>
</reference>
<evidence type="ECO:0000313" key="3">
    <source>
        <dbReference type="Proteomes" id="UP001301958"/>
    </source>
</evidence>
<reference evidence="2" key="1">
    <citation type="journal article" date="2023" name="Mol. Phylogenet. Evol.">
        <title>Genome-scale phylogeny and comparative genomics of the fungal order Sordariales.</title>
        <authorList>
            <person name="Hensen N."/>
            <person name="Bonometti L."/>
            <person name="Westerberg I."/>
            <person name="Brannstrom I.O."/>
            <person name="Guillou S."/>
            <person name="Cros-Aarteil S."/>
            <person name="Calhoun S."/>
            <person name="Haridas S."/>
            <person name="Kuo A."/>
            <person name="Mondo S."/>
            <person name="Pangilinan J."/>
            <person name="Riley R."/>
            <person name="LaButti K."/>
            <person name="Andreopoulos B."/>
            <person name="Lipzen A."/>
            <person name="Chen C."/>
            <person name="Yan M."/>
            <person name="Daum C."/>
            <person name="Ng V."/>
            <person name="Clum A."/>
            <person name="Steindorff A."/>
            <person name="Ohm R.A."/>
            <person name="Martin F."/>
            <person name="Silar P."/>
            <person name="Natvig D.O."/>
            <person name="Lalanne C."/>
            <person name="Gautier V."/>
            <person name="Ament-Velasquez S.L."/>
            <person name="Kruys A."/>
            <person name="Hutchinson M.I."/>
            <person name="Powell A.J."/>
            <person name="Barry K."/>
            <person name="Miller A.N."/>
            <person name="Grigoriev I.V."/>
            <person name="Debuchy R."/>
            <person name="Gladieux P."/>
            <person name="Hiltunen Thoren M."/>
            <person name="Johannesson H."/>
        </authorList>
    </citation>
    <scope>NUCLEOTIDE SEQUENCE</scope>
    <source>
        <strain evidence="2">CBS 990.96</strain>
    </source>
</reference>
<keyword evidence="3" id="KW-1185">Reference proteome</keyword>
<organism evidence="2 3">
    <name type="scientific">Podospora fimiseda</name>
    <dbReference type="NCBI Taxonomy" id="252190"/>
    <lineage>
        <taxon>Eukaryota</taxon>
        <taxon>Fungi</taxon>
        <taxon>Dikarya</taxon>
        <taxon>Ascomycota</taxon>
        <taxon>Pezizomycotina</taxon>
        <taxon>Sordariomycetes</taxon>
        <taxon>Sordariomycetidae</taxon>
        <taxon>Sordariales</taxon>
        <taxon>Podosporaceae</taxon>
        <taxon>Podospora</taxon>
    </lineage>
</organism>
<comment type="caution">
    <text evidence="2">The sequence shown here is derived from an EMBL/GenBank/DDBJ whole genome shotgun (WGS) entry which is preliminary data.</text>
</comment>
<protein>
    <submittedName>
        <fullName evidence="2">Uncharacterized protein</fullName>
    </submittedName>
</protein>
<dbReference type="AlphaFoldDB" id="A0AAN7BGN8"/>
<name>A0AAN7BGN8_9PEZI</name>